<dbReference type="GO" id="GO:0003723">
    <property type="term" value="F:RNA binding"/>
    <property type="evidence" value="ECO:0007669"/>
    <property type="project" value="InterPro"/>
</dbReference>
<dbReference type="GO" id="GO:0008270">
    <property type="term" value="F:zinc ion binding"/>
    <property type="evidence" value="ECO:0007669"/>
    <property type="project" value="InterPro"/>
</dbReference>
<evidence type="ECO:0000256" key="7">
    <source>
        <dbReference type="ARBA" id="ARBA00022833"/>
    </source>
</evidence>
<dbReference type="InterPro" id="IPR034016">
    <property type="entry name" value="M1_APN-typ"/>
</dbReference>
<evidence type="ECO:0000256" key="9">
    <source>
        <dbReference type="ARBA" id="ARBA00024893"/>
    </source>
</evidence>
<dbReference type="InterPro" id="IPR033712">
    <property type="entry name" value="Pumilio_RNA-bd"/>
</dbReference>
<dbReference type="InterPro" id="IPR042097">
    <property type="entry name" value="Aminopeptidase_N-like_N_sf"/>
</dbReference>
<comment type="caution">
    <text evidence="16">The sequence shown here is derived from an EMBL/GenBank/DDBJ whole genome shotgun (WGS) entry which is preliminary data.</text>
</comment>
<evidence type="ECO:0000256" key="3">
    <source>
        <dbReference type="ARBA" id="ARBA00022670"/>
    </source>
</evidence>
<dbReference type="SUPFAM" id="SSF55486">
    <property type="entry name" value="Metalloproteases ('zincins'), catalytic domain"/>
    <property type="match status" value="1"/>
</dbReference>
<dbReference type="GO" id="GO:0006508">
    <property type="term" value="P:proteolysis"/>
    <property type="evidence" value="ECO:0007669"/>
    <property type="project" value="UniProtKB-KW"/>
</dbReference>
<reference evidence="16 17" key="1">
    <citation type="submission" date="2015-07" db="EMBL/GenBank/DDBJ databases">
        <title>Comparative genomics of the Sigatoka disease complex on banana suggests a link between parallel evolutionary changes in Pseudocercospora fijiensis and Pseudocercospora eumusae and increased virulence on the banana host.</title>
        <authorList>
            <person name="Chang T.-C."/>
            <person name="Salvucci A."/>
            <person name="Crous P.W."/>
            <person name="Stergiopoulos I."/>
        </authorList>
    </citation>
    <scope>NUCLEOTIDE SEQUENCE [LARGE SCALE GENOMIC DNA]</scope>
    <source>
        <strain evidence="16 17">CBS 116634</strain>
    </source>
</reference>
<feature type="region of interest" description="Disordered" evidence="14">
    <location>
        <begin position="1117"/>
        <end position="1149"/>
    </location>
</feature>
<evidence type="ECO:0000256" key="1">
    <source>
        <dbReference type="ARBA" id="ARBA00010136"/>
    </source>
</evidence>
<dbReference type="PROSITE" id="PS50303">
    <property type="entry name" value="PUM_HD"/>
    <property type="match status" value="1"/>
</dbReference>
<dbReference type="EMBL" id="LFZO01000332">
    <property type="protein sequence ID" value="KXT09524.1"/>
    <property type="molecule type" value="Genomic_DNA"/>
</dbReference>
<dbReference type="Gene3D" id="2.60.40.1730">
    <property type="entry name" value="tricorn interacting facor f3 domain"/>
    <property type="match status" value="1"/>
</dbReference>
<dbReference type="Gene3D" id="2.60.40.1910">
    <property type="match status" value="1"/>
</dbReference>
<evidence type="ECO:0000256" key="4">
    <source>
        <dbReference type="ARBA" id="ARBA00022723"/>
    </source>
</evidence>
<dbReference type="Gene3D" id="1.25.50.20">
    <property type="match status" value="1"/>
</dbReference>
<feature type="binding site" evidence="11">
    <location>
        <position position="440"/>
    </location>
    <ligand>
        <name>Zn(2+)</name>
        <dbReference type="ChEBI" id="CHEBI:29105"/>
        <note>catalytic</note>
    </ligand>
</feature>
<evidence type="ECO:0000256" key="14">
    <source>
        <dbReference type="SAM" id="MobiDB-lite"/>
    </source>
</evidence>
<dbReference type="SMART" id="SM00025">
    <property type="entry name" value="Pumilio"/>
    <property type="match status" value="8"/>
</dbReference>
<feature type="domain" description="PUM-HD" evidence="15">
    <location>
        <begin position="1314"/>
        <end position="1666"/>
    </location>
</feature>
<dbReference type="InterPro" id="IPR027268">
    <property type="entry name" value="Peptidase_M4/M1_CTD_sf"/>
</dbReference>
<accession>A0A139I497</accession>
<dbReference type="GO" id="GO:0016020">
    <property type="term" value="C:membrane"/>
    <property type="evidence" value="ECO:0007669"/>
    <property type="project" value="TreeGrafter"/>
</dbReference>
<evidence type="ECO:0000256" key="5">
    <source>
        <dbReference type="ARBA" id="ARBA00022737"/>
    </source>
</evidence>
<comment type="function">
    <text evidence="9">RNA-binding nucleolar protein required for pre-rRNA processing. Involved in production of 18S rRNA and assembly of small ribosomal subunit.</text>
</comment>
<evidence type="ECO:0000256" key="10">
    <source>
        <dbReference type="PIRSR" id="PIRSR634016-1"/>
    </source>
</evidence>
<proteinExistence type="inferred from homology"/>
<feature type="region of interest" description="Disordered" evidence="14">
    <location>
        <begin position="1685"/>
        <end position="1707"/>
    </location>
</feature>
<keyword evidence="6" id="KW-0378">Hydrolase</keyword>
<dbReference type="Gene3D" id="1.25.10.10">
    <property type="entry name" value="Leucine-rich Repeat Variant"/>
    <property type="match status" value="1"/>
</dbReference>
<dbReference type="InterPro" id="IPR016024">
    <property type="entry name" value="ARM-type_fold"/>
</dbReference>
<dbReference type="PANTHER" id="PTHR11533">
    <property type="entry name" value="PROTEASE M1 ZINC METALLOPROTEASE"/>
    <property type="match status" value="1"/>
</dbReference>
<dbReference type="InterPro" id="IPR024571">
    <property type="entry name" value="ERAP1-like_C_dom"/>
</dbReference>
<dbReference type="CDD" id="cd07920">
    <property type="entry name" value="Pumilio"/>
    <property type="match status" value="1"/>
</dbReference>
<dbReference type="FunFam" id="1.10.390.10:FF:000001">
    <property type="entry name" value="Aminopeptidase"/>
    <property type="match status" value="1"/>
</dbReference>
<feature type="repeat" description="Pumilio" evidence="13">
    <location>
        <begin position="1377"/>
        <end position="1412"/>
    </location>
</feature>
<dbReference type="InterPro" id="IPR001313">
    <property type="entry name" value="Pumilio_RNA-bd_rpt"/>
</dbReference>
<feature type="site" description="Transition state stabilizer" evidence="12">
    <location>
        <position position="522"/>
    </location>
</feature>
<dbReference type="OrthoDB" id="10031169at2759"/>
<dbReference type="SUPFAM" id="SSF48371">
    <property type="entry name" value="ARM repeat"/>
    <property type="match status" value="1"/>
</dbReference>
<keyword evidence="3" id="KW-0645">Protease</keyword>
<dbReference type="GO" id="GO:0042277">
    <property type="term" value="F:peptide binding"/>
    <property type="evidence" value="ECO:0007669"/>
    <property type="project" value="TreeGrafter"/>
</dbReference>
<dbReference type="PROSITE" id="PS50302">
    <property type="entry name" value="PUM"/>
    <property type="match status" value="3"/>
</dbReference>
<evidence type="ECO:0000313" key="16">
    <source>
        <dbReference type="EMBL" id="KXT09524.1"/>
    </source>
</evidence>
<gene>
    <name evidence="16" type="ORF">AC579_9535</name>
</gene>
<keyword evidence="2" id="KW-0031">Aminopeptidase</keyword>
<dbReference type="Gene3D" id="1.10.390.10">
    <property type="entry name" value="Neutral Protease Domain 2"/>
    <property type="match status" value="1"/>
</dbReference>
<protein>
    <recommendedName>
        <fullName evidence="15">PUM-HD domain-containing protein</fullName>
    </recommendedName>
</protein>
<feature type="region of interest" description="Disordered" evidence="14">
    <location>
        <begin position="1055"/>
        <end position="1092"/>
    </location>
</feature>
<keyword evidence="17" id="KW-1185">Reference proteome</keyword>
<organism evidence="16 17">
    <name type="scientific">Pseudocercospora musae</name>
    <dbReference type="NCBI Taxonomy" id="113226"/>
    <lineage>
        <taxon>Eukaryota</taxon>
        <taxon>Fungi</taxon>
        <taxon>Dikarya</taxon>
        <taxon>Ascomycota</taxon>
        <taxon>Pezizomycotina</taxon>
        <taxon>Dothideomycetes</taxon>
        <taxon>Dothideomycetidae</taxon>
        <taxon>Mycosphaerellales</taxon>
        <taxon>Mycosphaerellaceae</taxon>
        <taxon>Pseudocercospora</taxon>
    </lineage>
</organism>
<dbReference type="FunFam" id="1.25.50.20:FF:000002">
    <property type="entry name" value="Aminopeptidase"/>
    <property type="match status" value="1"/>
</dbReference>
<keyword evidence="8" id="KW-0482">Metalloprotease</keyword>
<dbReference type="Pfam" id="PF01433">
    <property type="entry name" value="Peptidase_M1"/>
    <property type="match status" value="1"/>
</dbReference>
<dbReference type="InterPro" id="IPR011989">
    <property type="entry name" value="ARM-like"/>
</dbReference>
<dbReference type="GO" id="GO:0005737">
    <property type="term" value="C:cytoplasm"/>
    <property type="evidence" value="ECO:0007669"/>
    <property type="project" value="TreeGrafter"/>
</dbReference>
<dbReference type="PANTHER" id="PTHR11533:SF171">
    <property type="entry name" value="AMINOPEPTIDASE"/>
    <property type="match status" value="1"/>
</dbReference>
<dbReference type="FunFam" id="2.60.40.1730:FF:000002">
    <property type="entry name" value="Aminopeptidase"/>
    <property type="match status" value="1"/>
</dbReference>
<comment type="cofactor">
    <cofactor evidence="11">
        <name>Zn(2+)</name>
        <dbReference type="ChEBI" id="CHEBI:29105"/>
    </cofactor>
    <text evidence="11">Binds 1 zinc ion per subunit.</text>
</comment>
<dbReference type="GO" id="GO:0043171">
    <property type="term" value="P:peptide catabolic process"/>
    <property type="evidence" value="ECO:0007669"/>
    <property type="project" value="TreeGrafter"/>
</dbReference>
<feature type="binding site" evidence="11">
    <location>
        <position position="459"/>
    </location>
    <ligand>
        <name>Zn(2+)</name>
        <dbReference type="ChEBI" id="CHEBI:29105"/>
        <note>catalytic</note>
    </ligand>
</feature>
<dbReference type="InterPro" id="IPR001930">
    <property type="entry name" value="Peptidase_M1"/>
</dbReference>
<dbReference type="InterPro" id="IPR014782">
    <property type="entry name" value="Peptidase_M1_dom"/>
</dbReference>
<evidence type="ECO:0000256" key="2">
    <source>
        <dbReference type="ARBA" id="ARBA00022438"/>
    </source>
</evidence>
<evidence type="ECO:0000259" key="15">
    <source>
        <dbReference type="PROSITE" id="PS50303"/>
    </source>
</evidence>
<feature type="active site" description="Proton acceptor" evidence="10">
    <location>
        <position position="437"/>
    </location>
</feature>
<dbReference type="GO" id="GO:0070006">
    <property type="term" value="F:metalloaminopeptidase activity"/>
    <property type="evidence" value="ECO:0007669"/>
    <property type="project" value="TreeGrafter"/>
</dbReference>
<sequence>MCLFASGFWSVKLRYNRMLPAPRALSRFYLTPKLQVLRLSGAHSFCSNTTTTAFLYQPSSRASNRFEQRILHTPRSHLRKSKAHSKVGPASVSQAAVSIRHCSSHASSSSVKMGTDRDVLPADVKPLNYAISLTDLTPGEPWTYHGKVDIELELQKAVSSITLNTHELKLHSAEIVGDSGKNSSSIKASRITFDEKNQRATFSFDEELPQCPKAVLSVSFEGIMNNSMAGFYRSKYKPAAEPAKSVAKDAENHYMFSTQFESSDARRAFPCFDEPNLKSSFDFEIEIPEDLVALSNMPEKHTRKSKSGHKIVAFERTPIMSTYLLAWAFGNFEYVEDFTRRKYNGKSLPVRVYTTKGLKQQGQLALESAHQIVDYFSEVFDIDYPLPKVDLLAVHEFSHGAMENWGLITYRTTAVLFDEYASDQKYRNRIVYVVAHELAHQWFGNLVTMDWWNELWLNEGFATWVGWYAVDHLHPDWNVWGQFVTDSMQMAFQLDSLRTSHPIEVPVRNALEVDQIFDHISYLKGSSVIRMLAAHLGVETFLKGVSGYLKAHQYSNAKTNDLWSALSKASGQDVTTFMDPWIRKIGFPVVTVAEEPGQISVRQSRFLTSGEVKPEEDTTTWWIPLGLKTGPKATDAHREPLTTKEDTYRDIDTGFYKVNADQTGFYRTNLPPTRLVELSQHLDKLSVEDKIGLIGDAAALAVAGHGTTAAVLSFLEGFVTETNYLVWSEVLASLGKIRRVFASDKQVSEGLRSYTLKLVTAATDRIGWDFAPGDDYLRGQLRALLIATAGLVGHEKVVAEAQKRFKAYFDGDAKAIHPSLRAAVFKIAIKSGGEPAYRSVQKEFLTTTSIDGREITLQSMGQVQIPDLAADYLKFAFAGNVATQDLHTVGGSLGNNAKVRDTVWAYIKQEWPMIREKLGGNMVVLERFLRMSLQKFASSEVETDIAQFFEGKDNTGYDRGLAVVSDTIKSNAQYKERDLENIREWLAAHGYTSDIASTRDSGKVVSTTIRRISMEWTGSPTKKASASFSIYDENINDHQLGLKRTASALPLPLTTSRLANRGPPPQARLPPANKFNPFLPTSADTYPPKSSMAVSAAPMTDILGKLNLQQDLLSRQKRELDENKSTSSSATDPYAQTPPTETSDGRPDSAQVLHLQKQLQQANERMAEMGLQLTQSRLAQHTMQEAIGSPFPAAQHLAANIPDQAFMPSTNGLVQAAKYSRPPSPFERGSFNMPQQSFDGMPAFARTQSSFNSSFNSRNGYTPPITPMPFQQQQPFPPPNTGGYPQQAPVGTRLSATAAEFGVGRGQWAMQPQHQPLSYAGTTEPLNYRRLLDRNMSCNWKYIVDKIVCNNDQQASIFLQQKLKQGTHEQKFEIVQAIIDQAYPLMVNRFGNFLVQRCFEHGTPEQVVAIAQAIRGNTLNLSMDAFGCHVVQKAFDCVPEEYKAIMVHELLRRIPETVIHRYACHVWQKLFELRWSDSPPQIMKYVNEALRGMWHEVALGETGSLVVQNIFENCLEEDKRPCINEVLSSIDVVAHGQFGNWCIQHICEHGSIPDRTRAIDHVIRFATEYSMEQFASKVVEKCLKIGGSDFLDRYLDRVCEARPDRPRMPLIDISGDQFGNYLIQYILTHGDPERREVVAAHIRKHMVSLRGSKYGSRVAMLCCNPAVATRPGPPAGLPMHRNNGGYGGDHHFGQGPPRPYGNDRPPYMGRGDYGVAYR</sequence>
<feature type="repeat" description="Pumilio" evidence="13">
    <location>
        <begin position="1605"/>
        <end position="1640"/>
    </location>
</feature>
<dbReference type="Pfam" id="PF00806">
    <property type="entry name" value="PUF"/>
    <property type="match status" value="8"/>
</dbReference>
<keyword evidence="5" id="KW-0677">Repeat</keyword>
<keyword evidence="7 11" id="KW-0862">Zinc</keyword>
<dbReference type="InterPro" id="IPR050344">
    <property type="entry name" value="Peptidase_M1_aminopeptidases"/>
</dbReference>
<feature type="binding site" evidence="11">
    <location>
        <position position="436"/>
    </location>
    <ligand>
        <name>Zn(2+)</name>
        <dbReference type="ChEBI" id="CHEBI:29105"/>
        <note>catalytic</note>
    </ligand>
</feature>
<evidence type="ECO:0000256" key="8">
    <source>
        <dbReference type="ARBA" id="ARBA00023049"/>
    </source>
</evidence>
<name>A0A139I497_9PEZI</name>
<dbReference type="Pfam" id="PF11838">
    <property type="entry name" value="ERAP1_C"/>
    <property type="match status" value="1"/>
</dbReference>
<dbReference type="CDD" id="cd09601">
    <property type="entry name" value="M1_APN-Q_like"/>
    <property type="match status" value="1"/>
</dbReference>
<dbReference type="PRINTS" id="PR00756">
    <property type="entry name" value="ALADIPTASE"/>
</dbReference>
<dbReference type="Proteomes" id="UP000073492">
    <property type="component" value="Unassembled WGS sequence"/>
</dbReference>
<dbReference type="InterPro" id="IPR045357">
    <property type="entry name" value="Aminopeptidase_N-like_N"/>
</dbReference>
<dbReference type="SUPFAM" id="SSF63737">
    <property type="entry name" value="Leukotriene A4 hydrolase N-terminal domain"/>
    <property type="match status" value="1"/>
</dbReference>
<comment type="similarity">
    <text evidence="1">Belongs to the peptidase M1 family.</text>
</comment>
<evidence type="ECO:0000256" key="6">
    <source>
        <dbReference type="ARBA" id="ARBA00022801"/>
    </source>
</evidence>
<dbReference type="Pfam" id="PF17900">
    <property type="entry name" value="Peptidase_M1_N"/>
    <property type="match status" value="1"/>
</dbReference>
<feature type="repeat" description="Pumilio" evidence="13">
    <location>
        <begin position="1413"/>
        <end position="1448"/>
    </location>
</feature>
<dbReference type="FunFam" id="2.60.40.1910:FF:000004">
    <property type="entry name" value="Aminopeptidase"/>
    <property type="match status" value="1"/>
</dbReference>
<dbReference type="STRING" id="113226.A0A139I497"/>
<evidence type="ECO:0000256" key="12">
    <source>
        <dbReference type="PIRSR" id="PIRSR634016-4"/>
    </source>
</evidence>
<evidence type="ECO:0000256" key="11">
    <source>
        <dbReference type="PIRSR" id="PIRSR634016-3"/>
    </source>
</evidence>
<evidence type="ECO:0000313" key="17">
    <source>
        <dbReference type="Proteomes" id="UP000073492"/>
    </source>
</evidence>
<keyword evidence="4 11" id="KW-0479">Metal-binding</keyword>
<dbReference type="InterPro" id="IPR033133">
    <property type="entry name" value="PUM-HD"/>
</dbReference>
<evidence type="ECO:0000256" key="13">
    <source>
        <dbReference type="PROSITE-ProRule" id="PRU00317"/>
    </source>
</evidence>